<organism evidence="2 3">
    <name type="scientific">Microcystis aeruginosa Ma_QC_Ch_20071001_S25D</name>
    <dbReference type="NCBI Taxonomy" id="2486250"/>
    <lineage>
        <taxon>Bacteria</taxon>
        <taxon>Bacillati</taxon>
        <taxon>Cyanobacteriota</taxon>
        <taxon>Cyanophyceae</taxon>
        <taxon>Oscillatoriophycideae</taxon>
        <taxon>Chroococcales</taxon>
        <taxon>Microcystaceae</taxon>
        <taxon>Microcystis</taxon>
    </lineage>
</organism>
<gene>
    <name evidence="2" type="ORF">EWV57_21910</name>
</gene>
<evidence type="ECO:0000313" key="3">
    <source>
        <dbReference type="Proteomes" id="UP000316958"/>
    </source>
</evidence>
<comment type="caution">
    <text evidence="2">The sequence shown here is derived from an EMBL/GenBank/DDBJ whole genome shotgun (WGS) entry which is preliminary data.</text>
</comment>
<proteinExistence type="predicted"/>
<dbReference type="Proteomes" id="UP000316958">
    <property type="component" value="Unassembled WGS sequence"/>
</dbReference>
<evidence type="ECO:0000313" key="2">
    <source>
        <dbReference type="EMBL" id="TRU44763.1"/>
    </source>
</evidence>
<accession>A0A552FDJ2</accession>
<sequence length="114" mass="13079">MVKLYADEQFPLPVIRILRSLGYDILTVQEAGKAEQKIPDSEVLHYAISLNRAVLTMNRRDFIRLHAQTSQHQGIVICRSSINWEKIAQAIDNHLSQFETIEGQLIRIKLPNIS</sequence>
<dbReference type="AlphaFoldDB" id="A0A552FDJ2"/>
<feature type="domain" description="DUF5615" evidence="1">
    <location>
        <begin position="3"/>
        <end position="109"/>
    </location>
</feature>
<dbReference type="InterPro" id="IPR041049">
    <property type="entry name" value="DUF5615"/>
</dbReference>
<reference evidence="2 3" key="1">
    <citation type="submission" date="2019-01" db="EMBL/GenBank/DDBJ databases">
        <title>Coherence of Microcystis species and biogeography revealed through population genomics.</title>
        <authorList>
            <person name="Perez-Carrascal O.M."/>
            <person name="Terrat Y."/>
            <person name="Giani A."/>
            <person name="Fortin N."/>
            <person name="Tromas N."/>
            <person name="Shapiro B.J."/>
        </authorList>
    </citation>
    <scope>NUCLEOTIDE SEQUENCE [LARGE SCALE GENOMIC DNA]</scope>
    <source>
        <strain evidence="2">Ma_QC_Ch_20071001_S25D</strain>
    </source>
</reference>
<dbReference type="EMBL" id="SFBE01000361">
    <property type="protein sequence ID" value="TRU44763.1"/>
    <property type="molecule type" value="Genomic_DNA"/>
</dbReference>
<protein>
    <recommendedName>
        <fullName evidence="1">DUF5615 domain-containing protein</fullName>
    </recommendedName>
</protein>
<name>A0A552FDJ2_MICAE</name>
<evidence type="ECO:0000259" key="1">
    <source>
        <dbReference type="Pfam" id="PF18480"/>
    </source>
</evidence>
<dbReference type="Pfam" id="PF18480">
    <property type="entry name" value="DUF5615"/>
    <property type="match status" value="1"/>
</dbReference>